<proteinExistence type="predicted"/>
<comment type="caution">
    <text evidence="1">The sequence shown here is derived from an EMBL/GenBank/DDBJ whole genome shotgun (WGS) entry which is preliminary data.</text>
</comment>
<name>A0ACC1TGA4_9AGAR</name>
<reference evidence="1" key="1">
    <citation type="submission" date="2022-09" db="EMBL/GenBank/DDBJ databases">
        <title>A Global Phylogenomic Analysis of the Shiitake Genus Lentinula.</title>
        <authorList>
            <consortium name="DOE Joint Genome Institute"/>
            <person name="Sierra-Patev S."/>
            <person name="Min B."/>
            <person name="Naranjo-Ortiz M."/>
            <person name="Looney B."/>
            <person name="Konkel Z."/>
            <person name="Slot J.C."/>
            <person name="Sakamoto Y."/>
            <person name="Steenwyk J.L."/>
            <person name="Rokas A."/>
            <person name="Carro J."/>
            <person name="Camarero S."/>
            <person name="Ferreira P."/>
            <person name="Molpeceres G."/>
            <person name="Ruiz-Duenas F.J."/>
            <person name="Serrano A."/>
            <person name="Henrissat B."/>
            <person name="Drula E."/>
            <person name="Hughes K.W."/>
            <person name="Mata J.L."/>
            <person name="Ishikawa N.K."/>
            <person name="Vargas-Isla R."/>
            <person name="Ushijima S."/>
            <person name="Smith C.A."/>
            <person name="Ahrendt S."/>
            <person name="Andreopoulos W."/>
            <person name="He G."/>
            <person name="Labutti K."/>
            <person name="Lipzen A."/>
            <person name="Ng V."/>
            <person name="Riley R."/>
            <person name="Sandor L."/>
            <person name="Barry K."/>
            <person name="Martinez A.T."/>
            <person name="Xiao Y."/>
            <person name="Gibbons J.G."/>
            <person name="Terashima K."/>
            <person name="Grigoriev I.V."/>
            <person name="Hibbett D.S."/>
        </authorList>
    </citation>
    <scope>NUCLEOTIDE SEQUENCE</scope>
    <source>
        <strain evidence="1">TMI1499</strain>
    </source>
</reference>
<sequence length="170" mass="19468">MLHGIVSNVRATLEKEGSELFFGGLNVILCGNFHQFPLVGNPTGALYDSSFQNTGKKLRFTESGFEVYRSFDRVVTLKEQIRVQDEEWLGLLSRLRVGSCMREDTNLLHSLWLDLPENETPDFKSPGWENAVLITPRHSARKRWNSAALRRHCARTNKRLYSALTRLNFG</sequence>
<evidence type="ECO:0000313" key="2">
    <source>
        <dbReference type="Proteomes" id="UP001163835"/>
    </source>
</evidence>
<accession>A0ACC1TGA4</accession>
<evidence type="ECO:0000313" key="1">
    <source>
        <dbReference type="EMBL" id="KAJ3803613.1"/>
    </source>
</evidence>
<dbReference type="EMBL" id="MU797189">
    <property type="protein sequence ID" value="KAJ3803613.1"/>
    <property type="molecule type" value="Genomic_DNA"/>
</dbReference>
<keyword evidence="2" id="KW-1185">Reference proteome</keyword>
<dbReference type="Proteomes" id="UP001163835">
    <property type="component" value="Unassembled WGS sequence"/>
</dbReference>
<protein>
    <submittedName>
        <fullName evidence="1">Uncharacterized protein</fullName>
    </submittedName>
</protein>
<gene>
    <name evidence="1" type="ORF">F5876DRAFT_54296</name>
</gene>
<organism evidence="1 2">
    <name type="scientific">Lentinula aff. lateritia</name>
    <dbReference type="NCBI Taxonomy" id="2804960"/>
    <lineage>
        <taxon>Eukaryota</taxon>
        <taxon>Fungi</taxon>
        <taxon>Dikarya</taxon>
        <taxon>Basidiomycota</taxon>
        <taxon>Agaricomycotina</taxon>
        <taxon>Agaricomycetes</taxon>
        <taxon>Agaricomycetidae</taxon>
        <taxon>Agaricales</taxon>
        <taxon>Marasmiineae</taxon>
        <taxon>Omphalotaceae</taxon>
        <taxon>Lentinula</taxon>
    </lineage>
</organism>